<reference evidence="1" key="1">
    <citation type="submission" date="2020-11" db="EMBL/GenBank/DDBJ databases">
        <authorList>
            <consortium name="DOE Joint Genome Institute"/>
            <person name="Ahrendt S."/>
            <person name="Riley R."/>
            <person name="Andreopoulos W."/>
            <person name="Labutti K."/>
            <person name="Pangilinan J."/>
            <person name="Ruiz-Duenas F.J."/>
            <person name="Barrasa J.M."/>
            <person name="Sanchez-Garcia M."/>
            <person name="Camarero S."/>
            <person name="Miyauchi S."/>
            <person name="Serrano A."/>
            <person name="Linde D."/>
            <person name="Babiker R."/>
            <person name="Drula E."/>
            <person name="Ayuso-Fernandez I."/>
            <person name="Pacheco R."/>
            <person name="Padilla G."/>
            <person name="Ferreira P."/>
            <person name="Barriuso J."/>
            <person name="Kellner H."/>
            <person name="Castanera R."/>
            <person name="Alfaro M."/>
            <person name="Ramirez L."/>
            <person name="Pisabarro A.G."/>
            <person name="Kuo A."/>
            <person name="Tritt A."/>
            <person name="Lipzen A."/>
            <person name="He G."/>
            <person name="Yan M."/>
            <person name="Ng V."/>
            <person name="Cullen D."/>
            <person name="Martin F."/>
            <person name="Rosso M.-N."/>
            <person name="Henrissat B."/>
            <person name="Hibbett D."/>
            <person name="Martinez A.T."/>
            <person name="Grigoriev I.V."/>
        </authorList>
    </citation>
    <scope>NUCLEOTIDE SEQUENCE</scope>
    <source>
        <strain evidence="1">CIRM-BRFM 674</strain>
    </source>
</reference>
<comment type="caution">
    <text evidence="1">The sequence shown here is derived from an EMBL/GenBank/DDBJ whole genome shotgun (WGS) entry which is preliminary data.</text>
</comment>
<accession>A0A9P5ZD92</accession>
<name>A0A9P5ZD92_9AGAR</name>
<dbReference type="AlphaFoldDB" id="A0A9P5ZD92"/>
<dbReference type="EMBL" id="MU155131">
    <property type="protein sequence ID" value="KAF9486102.1"/>
    <property type="molecule type" value="Genomic_DNA"/>
</dbReference>
<dbReference type="Proteomes" id="UP000807469">
    <property type="component" value="Unassembled WGS sequence"/>
</dbReference>
<protein>
    <submittedName>
        <fullName evidence="1">Uncharacterized protein</fullName>
    </submittedName>
</protein>
<organism evidence="1 2">
    <name type="scientific">Pholiota conissans</name>
    <dbReference type="NCBI Taxonomy" id="109636"/>
    <lineage>
        <taxon>Eukaryota</taxon>
        <taxon>Fungi</taxon>
        <taxon>Dikarya</taxon>
        <taxon>Basidiomycota</taxon>
        <taxon>Agaricomycotina</taxon>
        <taxon>Agaricomycetes</taxon>
        <taxon>Agaricomycetidae</taxon>
        <taxon>Agaricales</taxon>
        <taxon>Agaricineae</taxon>
        <taxon>Strophariaceae</taxon>
        <taxon>Pholiota</taxon>
    </lineage>
</organism>
<gene>
    <name evidence="1" type="ORF">BDN70DRAFT_889497</name>
</gene>
<evidence type="ECO:0000313" key="1">
    <source>
        <dbReference type="EMBL" id="KAF9486102.1"/>
    </source>
</evidence>
<sequence length="171" mass="18611">MRIRVGAGYCQCKPKVVAGSNASGSTSQADWDNSMKIPLTTGGYVVPYSPKPSVSARYYDAEHQSSFIPKSPFILEEAATTLAATTLDMNRPGVGLKYDEGIVDDAMQIARLSQTHSRTWIETNLFKTKDGVPVGNTKARMTFSVPDNKVDFQHASVPRKPDSTVYTSISS</sequence>
<keyword evidence="2" id="KW-1185">Reference proteome</keyword>
<evidence type="ECO:0000313" key="2">
    <source>
        <dbReference type="Proteomes" id="UP000807469"/>
    </source>
</evidence>
<proteinExistence type="predicted"/>